<dbReference type="OrthoDB" id="3202436at2759"/>
<dbReference type="InterPro" id="IPR046522">
    <property type="entry name" value="DUF6699"/>
</dbReference>
<dbReference type="AlphaFoldDB" id="A0A371CRL4"/>
<proteinExistence type="predicted"/>
<evidence type="ECO:0000259" key="2">
    <source>
        <dbReference type="Pfam" id="PF20415"/>
    </source>
</evidence>
<feature type="region of interest" description="Disordered" evidence="1">
    <location>
        <begin position="474"/>
        <end position="498"/>
    </location>
</feature>
<dbReference type="Pfam" id="PF20415">
    <property type="entry name" value="DUF6699"/>
    <property type="match status" value="1"/>
</dbReference>
<keyword evidence="4" id="KW-1185">Reference proteome</keyword>
<evidence type="ECO:0000313" key="4">
    <source>
        <dbReference type="Proteomes" id="UP000256964"/>
    </source>
</evidence>
<evidence type="ECO:0000256" key="1">
    <source>
        <dbReference type="SAM" id="MobiDB-lite"/>
    </source>
</evidence>
<accession>A0A371CRL4</accession>
<dbReference type="STRING" id="139420.A0A371CRL4"/>
<name>A0A371CRL4_9APHY</name>
<dbReference type="Proteomes" id="UP000256964">
    <property type="component" value="Unassembled WGS sequence"/>
</dbReference>
<sequence>MPPAQAQSYQYHTSAAAAATSGTGRSLPVPGAHMQYGADEWQRPPNAANMQHAVDFRRSWVPSPEMRDLFPLPPSGERYPVLQPQTYMAATQTHAHPQRPAMPPTARARRAEGGRALHRQSQSYSLPSGAFAGDELSSYARTRPRAATVTGAGTRTEMGMGNGSALGMANGAANGMANGMANGTAMSMVNGRNNGMANGSPMRMVNGSAMGMVNGSAMGMVNGSASGSARHLLHTTSTGGPREQAPEARQVWRSVHESQVQRELHAGGRGQEPVPEPVPERAGDLRRTANRRRNVNGAGSGRPKSWLSLFHPKRLFSTRRSRTDEEEEDPAEAAWSQYENLANWPYSAAREVTPAQWRAYGAWARPYIDRPWGMVVHNATPPDHPRELSPSQVNAMLATLRDPDGTLHPGRWAPRTQHPSLPPRPDLWPTPQLDEPELPPEALQLNPFLQHKIVGRPPLHFDLRYRTEDITMQGDRAPAAGPNASTSAGPSTSATAPEYPNLYVPRARRHDPRPFTDCFVDGPNGAQPATYPGVPSLKITALAGDPRHEFPWPLTVFAHHERLPVQVADVLNALIANFEERMFHHEVEELSEDRSVMVRQAYWRRMRLPVGGVTPPEDDGLRRVDYLGDATYFRGLAPAGDGEGFMLFLGPPP</sequence>
<evidence type="ECO:0000313" key="3">
    <source>
        <dbReference type="EMBL" id="RDX42889.1"/>
    </source>
</evidence>
<feature type="compositionally biased region" description="Basic and acidic residues" evidence="1">
    <location>
        <begin position="278"/>
        <end position="287"/>
    </location>
</feature>
<feature type="domain" description="DUF6699" evidence="2">
    <location>
        <begin position="514"/>
        <end position="641"/>
    </location>
</feature>
<protein>
    <recommendedName>
        <fullName evidence="2">DUF6699 domain-containing protein</fullName>
    </recommendedName>
</protein>
<organism evidence="3 4">
    <name type="scientific">Lentinus brumalis</name>
    <dbReference type="NCBI Taxonomy" id="2498619"/>
    <lineage>
        <taxon>Eukaryota</taxon>
        <taxon>Fungi</taxon>
        <taxon>Dikarya</taxon>
        <taxon>Basidiomycota</taxon>
        <taxon>Agaricomycotina</taxon>
        <taxon>Agaricomycetes</taxon>
        <taxon>Polyporales</taxon>
        <taxon>Polyporaceae</taxon>
        <taxon>Lentinus</taxon>
    </lineage>
</organism>
<gene>
    <name evidence="3" type="ORF">OH76DRAFT_1410636</name>
</gene>
<dbReference type="EMBL" id="KZ857474">
    <property type="protein sequence ID" value="RDX42889.1"/>
    <property type="molecule type" value="Genomic_DNA"/>
</dbReference>
<feature type="region of interest" description="Disordered" evidence="1">
    <location>
        <begin position="262"/>
        <end position="306"/>
    </location>
</feature>
<feature type="compositionally biased region" description="Low complexity" evidence="1">
    <location>
        <begin position="482"/>
        <end position="497"/>
    </location>
</feature>
<reference evidence="3 4" key="1">
    <citation type="journal article" date="2018" name="Biotechnol. Biofuels">
        <title>Integrative visual omics of the white-rot fungus Polyporus brumalis exposes the biotechnological potential of its oxidative enzymes for delignifying raw plant biomass.</title>
        <authorList>
            <person name="Miyauchi S."/>
            <person name="Rancon A."/>
            <person name="Drula E."/>
            <person name="Hage H."/>
            <person name="Chaduli D."/>
            <person name="Favel A."/>
            <person name="Grisel S."/>
            <person name="Henrissat B."/>
            <person name="Herpoel-Gimbert I."/>
            <person name="Ruiz-Duenas F.J."/>
            <person name="Chevret D."/>
            <person name="Hainaut M."/>
            <person name="Lin J."/>
            <person name="Wang M."/>
            <person name="Pangilinan J."/>
            <person name="Lipzen A."/>
            <person name="Lesage-Meessen L."/>
            <person name="Navarro D."/>
            <person name="Riley R."/>
            <person name="Grigoriev I.V."/>
            <person name="Zhou S."/>
            <person name="Raouche S."/>
            <person name="Rosso M.N."/>
        </authorList>
    </citation>
    <scope>NUCLEOTIDE SEQUENCE [LARGE SCALE GENOMIC DNA]</scope>
    <source>
        <strain evidence="3 4">BRFM 1820</strain>
    </source>
</reference>